<keyword evidence="12" id="KW-1185">Reference proteome</keyword>
<reference evidence="11" key="2">
    <citation type="submission" date="2025-08" db="UniProtKB">
        <authorList>
            <consortium name="Ensembl"/>
        </authorList>
    </citation>
    <scope>IDENTIFICATION</scope>
</reference>
<dbReference type="PIRSF" id="PIRSF016502">
    <property type="entry name" value="Urea_transporter"/>
    <property type="match status" value="1"/>
</dbReference>
<sequence length="356" mass="37335">MVVRLCLPSPCLCAHPSGQPFLVQFADWSLRGMAQVIMVNNPISGALILAALIVESPWQAFLGTLGLLVSTFTAVIIGMDSAEVSNGVHGFNGVLVSLLIGVFSSAGDWYWWLLFPVCMAAATCTFVSSGLASLLHGWDLPVSAFPFNTVIILYLSCTGSANPYFPHRVPVAPEASEPGNSTQLNTGELLQGVLLGIGQIYACAELWPSAMILVAVFIFSPLLCTHALLGSGAGTLAGLSVASPHTLLYTGLSGFNGALGCMAIGGLFFTLNWKTHLLSIASGFLSSYSNIALSNLLGQVGLPACSWAATLTASLALLLSGHNLSAYRIPTSRVATPERNRRTQTHRPGPGTESTV</sequence>
<feature type="region of interest" description="Disordered" evidence="9">
    <location>
        <begin position="332"/>
        <end position="356"/>
    </location>
</feature>
<dbReference type="PANTHER" id="PTHR10464">
    <property type="entry name" value="UREA TRANSPORTER"/>
    <property type="match status" value="1"/>
</dbReference>
<evidence type="ECO:0000256" key="2">
    <source>
        <dbReference type="ARBA" id="ARBA00005914"/>
    </source>
</evidence>
<comment type="catalytic activity">
    <reaction evidence="7">
        <text>urea(in) = urea(out)</text>
        <dbReference type="Rhea" id="RHEA:32799"/>
        <dbReference type="ChEBI" id="CHEBI:16199"/>
    </reaction>
</comment>
<comment type="similarity">
    <text evidence="2 8">Belongs to the urea transporter family.</text>
</comment>
<evidence type="ECO:0000256" key="5">
    <source>
        <dbReference type="ARBA" id="ARBA00022989"/>
    </source>
</evidence>
<dbReference type="AlphaFoldDB" id="A0A8C9V817"/>
<dbReference type="Ensembl" id="ENSSFOT00015031549.2">
    <property type="protein sequence ID" value="ENSSFOP00015031197.2"/>
    <property type="gene ID" value="ENSSFOG00015020003.2"/>
</dbReference>
<evidence type="ECO:0000256" key="1">
    <source>
        <dbReference type="ARBA" id="ARBA00004651"/>
    </source>
</evidence>
<dbReference type="PANTHER" id="PTHR10464:SF9">
    <property type="entry name" value="UREA TRANSPORTER"/>
    <property type="match status" value="1"/>
</dbReference>
<dbReference type="InterPro" id="IPR029020">
    <property type="entry name" value="Ammonium/urea_transptr"/>
</dbReference>
<reference evidence="11 12" key="1">
    <citation type="submission" date="2019-04" db="EMBL/GenBank/DDBJ databases">
        <authorList>
            <consortium name="Wellcome Sanger Institute Data Sharing"/>
        </authorList>
    </citation>
    <scope>NUCLEOTIDE SEQUENCE [LARGE SCALE GENOMIC DNA]</scope>
</reference>
<organism evidence="11 12">
    <name type="scientific">Scleropages formosus</name>
    <name type="common">Asian bonytongue</name>
    <name type="synonym">Osteoglossum formosum</name>
    <dbReference type="NCBI Taxonomy" id="113540"/>
    <lineage>
        <taxon>Eukaryota</taxon>
        <taxon>Metazoa</taxon>
        <taxon>Chordata</taxon>
        <taxon>Craniata</taxon>
        <taxon>Vertebrata</taxon>
        <taxon>Euteleostomi</taxon>
        <taxon>Actinopterygii</taxon>
        <taxon>Neopterygii</taxon>
        <taxon>Teleostei</taxon>
        <taxon>Osteoglossocephala</taxon>
        <taxon>Osteoglossomorpha</taxon>
        <taxon>Osteoglossiformes</taxon>
        <taxon>Osteoglossidae</taxon>
        <taxon>Scleropages</taxon>
    </lineage>
</organism>
<feature type="transmembrane region" description="Helical" evidence="10">
    <location>
        <begin position="60"/>
        <end position="79"/>
    </location>
</feature>
<keyword evidence="6 8" id="KW-0472">Membrane</keyword>
<reference evidence="11" key="3">
    <citation type="submission" date="2025-09" db="UniProtKB">
        <authorList>
            <consortium name="Ensembl"/>
        </authorList>
    </citation>
    <scope>IDENTIFICATION</scope>
</reference>
<evidence type="ECO:0000256" key="6">
    <source>
        <dbReference type="ARBA" id="ARBA00023136"/>
    </source>
</evidence>
<comment type="subcellular location">
    <subcellularLocation>
        <location evidence="1">Cell membrane</location>
        <topology evidence="1">Multi-pass membrane protein</topology>
    </subcellularLocation>
</comment>
<name>A0A8C9V817_SCLFO</name>
<proteinExistence type="inferred from homology"/>
<evidence type="ECO:0000256" key="9">
    <source>
        <dbReference type="SAM" id="MobiDB-lite"/>
    </source>
</evidence>
<evidence type="ECO:0000256" key="8">
    <source>
        <dbReference type="PIRNR" id="PIRNR016502"/>
    </source>
</evidence>
<accession>A0A8C9V817</accession>
<keyword evidence="5 10" id="KW-1133">Transmembrane helix</keyword>
<evidence type="ECO:0000256" key="3">
    <source>
        <dbReference type="ARBA" id="ARBA00022475"/>
    </source>
</evidence>
<dbReference type="GeneTree" id="ENSGT00390000018729"/>
<evidence type="ECO:0000256" key="4">
    <source>
        <dbReference type="ARBA" id="ARBA00022692"/>
    </source>
</evidence>
<feature type="transmembrane region" description="Helical" evidence="10">
    <location>
        <begin position="210"/>
        <end position="229"/>
    </location>
</feature>
<evidence type="ECO:0000256" key="10">
    <source>
        <dbReference type="SAM" id="Phobius"/>
    </source>
</evidence>
<dbReference type="FunFam" id="1.10.3430.10:FF:000019">
    <property type="entry name" value="Urea transporter"/>
    <property type="match status" value="1"/>
</dbReference>
<dbReference type="Pfam" id="PF03253">
    <property type="entry name" value="UT"/>
    <property type="match status" value="1"/>
</dbReference>
<dbReference type="GO" id="GO:0015204">
    <property type="term" value="F:urea transmembrane transporter activity"/>
    <property type="evidence" value="ECO:0007669"/>
    <property type="project" value="InterPro"/>
</dbReference>
<dbReference type="Proteomes" id="UP000694397">
    <property type="component" value="Chromosome 1"/>
</dbReference>
<evidence type="ECO:0000313" key="12">
    <source>
        <dbReference type="Proteomes" id="UP000694397"/>
    </source>
</evidence>
<feature type="transmembrane region" description="Helical" evidence="10">
    <location>
        <begin position="36"/>
        <end position="54"/>
    </location>
</feature>
<keyword evidence="3 8" id="KW-1003">Cell membrane</keyword>
<keyword evidence="8" id="KW-0813">Transport</keyword>
<feature type="transmembrane region" description="Helical" evidence="10">
    <location>
        <begin position="249"/>
        <end position="269"/>
    </location>
</feature>
<gene>
    <name evidence="11" type="primary">si:dkey-183c6.7</name>
</gene>
<keyword evidence="4 10" id="KW-0812">Transmembrane</keyword>
<dbReference type="InterPro" id="IPR004937">
    <property type="entry name" value="Urea_transporter"/>
</dbReference>
<dbReference type="Gene3D" id="1.10.3430.10">
    <property type="entry name" value="Ammonium transporter AmtB like domains"/>
    <property type="match status" value="1"/>
</dbReference>
<evidence type="ECO:0000313" key="11">
    <source>
        <dbReference type="Ensembl" id="ENSSFOP00015031197.2"/>
    </source>
</evidence>
<evidence type="ECO:0000256" key="7">
    <source>
        <dbReference type="ARBA" id="ARBA00033993"/>
    </source>
</evidence>
<dbReference type="GO" id="GO:0005886">
    <property type="term" value="C:plasma membrane"/>
    <property type="evidence" value="ECO:0007669"/>
    <property type="project" value="UniProtKB-SubCell"/>
</dbReference>
<protein>
    <recommendedName>
        <fullName evidence="8">Urea transporter</fullName>
    </recommendedName>
</protein>